<name>A0AAN8JLG1_PATCE</name>
<accession>A0AAN8JLG1</accession>
<reference evidence="3 4" key="1">
    <citation type="submission" date="2024-01" db="EMBL/GenBank/DDBJ databases">
        <title>The genome of the rayed Mediterranean limpet Patella caerulea (Linnaeus, 1758).</title>
        <authorList>
            <person name="Anh-Thu Weber A."/>
            <person name="Halstead-Nussloch G."/>
        </authorList>
    </citation>
    <scope>NUCLEOTIDE SEQUENCE [LARGE SCALE GENOMIC DNA]</scope>
    <source>
        <strain evidence="3">AATW-2023a</strain>
        <tissue evidence="3">Whole specimen</tissue>
    </source>
</reference>
<proteinExistence type="predicted"/>
<feature type="compositionally biased region" description="Basic residues" evidence="1">
    <location>
        <begin position="106"/>
        <end position="120"/>
    </location>
</feature>
<evidence type="ECO:0000313" key="4">
    <source>
        <dbReference type="Proteomes" id="UP001347796"/>
    </source>
</evidence>
<keyword evidence="2" id="KW-0472">Membrane</keyword>
<evidence type="ECO:0000256" key="2">
    <source>
        <dbReference type="SAM" id="Phobius"/>
    </source>
</evidence>
<keyword evidence="2" id="KW-1133">Transmembrane helix</keyword>
<dbReference type="Proteomes" id="UP001347796">
    <property type="component" value="Unassembled WGS sequence"/>
</dbReference>
<feature type="transmembrane region" description="Helical" evidence="2">
    <location>
        <begin position="76"/>
        <end position="103"/>
    </location>
</feature>
<organism evidence="3 4">
    <name type="scientific">Patella caerulea</name>
    <name type="common">Rayed Mediterranean limpet</name>
    <dbReference type="NCBI Taxonomy" id="87958"/>
    <lineage>
        <taxon>Eukaryota</taxon>
        <taxon>Metazoa</taxon>
        <taxon>Spiralia</taxon>
        <taxon>Lophotrochozoa</taxon>
        <taxon>Mollusca</taxon>
        <taxon>Gastropoda</taxon>
        <taxon>Patellogastropoda</taxon>
        <taxon>Patelloidea</taxon>
        <taxon>Patellidae</taxon>
        <taxon>Patella</taxon>
    </lineage>
</organism>
<keyword evidence="4" id="KW-1185">Reference proteome</keyword>
<comment type="caution">
    <text evidence="3">The sequence shown here is derived from an EMBL/GenBank/DDBJ whole genome shotgun (WGS) entry which is preliminary data.</text>
</comment>
<feature type="region of interest" description="Disordered" evidence="1">
    <location>
        <begin position="106"/>
        <end position="137"/>
    </location>
</feature>
<evidence type="ECO:0000256" key="1">
    <source>
        <dbReference type="SAM" id="MobiDB-lite"/>
    </source>
</evidence>
<evidence type="ECO:0000313" key="3">
    <source>
        <dbReference type="EMBL" id="KAK6177789.1"/>
    </source>
</evidence>
<dbReference type="EMBL" id="JAZGQO010000010">
    <property type="protein sequence ID" value="KAK6177789.1"/>
    <property type="molecule type" value="Genomic_DNA"/>
</dbReference>
<protein>
    <submittedName>
        <fullName evidence="3">Uncharacterized protein</fullName>
    </submittedName>
</protein>
<sequence>MHKEALAICSQDTSSTTMSRMSNYLEMATWNAGPLDSSYYYIYPIKTRDMASTSNNIWVTTTGQPRQPPSSLSNTMAYTLIGVLTAAVVGLGLVISYSILVCWRKRKSKKDKAATSKHQHRSETTDEERMENIYVVS</sequence>
<gene>
    <name evidence="3" type="ORF">SNE40_015822</name>
</gene>
<keyword evidence="2" id="KW-0812">Transmembrane</keyword>
<dbReference type="AlphaFoldDB" id="A0AAN8JLG1"/>